<protein>
    <recommendedName>
        <fullName evidence="2">Copper amine oxidase-like N-terminal domain-containing protein</fullName>
    </recommendedName>
</protein>
<dbReference type="EMBL" id="BORQ01000003">
    <property type="protein sequence ID" value="GIO31803.1"/>
    <property type="molecule type" value="Genomic_DNA"/>
</dbReference>
<dbReference type="Pfam" id="PF07833">
    <property type="entry name" value="Cu_amine_oxidN1"/>
    <property type="match status" value="1"/>
</dbReference>
<organism evidence="3 4">
    <name type="scientific">Paenibacillus albilobatus</name>
    <dbReference type="NCBI Taxonomy" id="2716884"/>
    <lineage>
        <taxon>Bacteria</taxon>
        <taxon>Bacillati</taxon>
        <taxon>Bacillota</taxon>
        <taxon>Bacilli</taxon>
        <taxon>Bacillales</taxon>
        <taxon>Paenibacillaceae</taxon>
        <taxon>Paenibacillus</taxon>
    </lineage>
</organism>
<comment type="caution">
    <text evidence="3">The sequence shown here is derived from an EMBL/GenBank/DDBJ whole genome shotgun (WGS) entry which is preliminary data.</text>
</comment>
<dbReference type="InterPro" id="IPR036582">
    <property type="entry name" value="Mao_N_sf"/>
</dbReference>
<reference evidence="3" key="1">
    <citation type="submission" date="2021-03" db="EMBL/GenBank/DDBJ databases">
        <title>Antimicrobial resistance genes in bacteria isolated from Japanese honey, and their potential for conferring macrolide and lincosamide resistance in the American foulbrood pathogen Paenibacillus larvae.</title>
        <authorList>
            <person name="Okamoto M."/>
            <person name="Kumagai M."/>
            <person name="Kanamori H."/>
            <person name="Takamatsu D."/>
        </authorList>
    </citation>
    <scope>NUCLEOTIDE SEQUENCE</scope>
    <source>
        <strain evidence="3">J2TS6</strain>
    </source>
</reference>
<dbReference type="SUPFAM" id="SSF55383">
    <property type="entry name" value="Copper amine oxidase, domain N"/>
    <property type="match status" value="1"/>
</dbReference>
<keyword evidence="4" id="KW-1185">Reference proteome</keyword>
<evidence type="ECO:0000313" key="4">
    <source>
        <dbReference type="Proteomes" id="UP000679779"/>
    </source>
</evidence>
<gene>
    <name evidence="3" type="ORF">J2TS6_29440</name>
</gene>
<proteinExistence type="predicted"/>
<dbReference type="AlphaFoldDB" id="A0A919XKA1"/>
<feature type="chain" id="PRO_5039434948" description="Copper amine oxidase-like N-terminal domain-containing protein" evidence="1">
    <location>
        <begin position="21"/>
        <end position="511"/>
    </location>
</feature>
<evidence type="ECO:0000256" key="1">
    <source>
        <dbReference type="SAM" id="SignalP"/>
    </source>
</evidence>
<evidence type="ECO:0000313" key="3">
    <source>
        <dbReference type="EMBL" id="GIO31803.1"/>
    </source>
</evidence>
<feature type="signal peptide" evidence="1">
    <location>
        <begin position="1"/>
        <end position="20"/>
    </location>
</feature>
<name>A0A919XKA1_9BACL</name>
<accession>A0A919XKA1</accession>
<sequence length="511" mass="55798">MKRFKWGLAAALSLLLVVLAGCQAVGGVDVSKAALSALDVKSAMSKQTLSLQLVPADGKLGEEDKKAIDLLNSLSVTIDQAIMQDMNHVSMEGAVQLQGKKLPFHLAMDDKKMDLSVEGMTQPISVSLVPEGLDPSFTVPQMNNESVIQMYKDMLGFLLKHTPNPSSISIAPVTDKVNGESLSLQKLHIEIRGDELAGLAKGFLTSLSQDKDGLKQLITRLYDTYYPIITAYYAGVPGTETAAPTSAEKEKEIAAVADELIGAVNKLLPDFDKNVNGLFEGTPELRTILGKDTVLSLDYLLDSKLNIRKQNMDLTVQLPANDDVPIKQVKVHSEAETWKINEPVNIHEVDGSKGFWNVAPGEGTPGEMLRHLDSKSDLYRFMKDDMKITHKSFDMYAEDDPTTMLVPGYEPVIVNNTLMVPVKHVANQLDAKLSWDKATKQITLTEDLTGAKIVLKVGSKQASINGTAEVLAQPVQNFDGSNYVPMRFITKALGAQGHWDAKGKVLTIERD</sequence>
<dbReference type="RefSeq" id="WP_160042696.1">
    <property type="nucleotide sequence ID" value="NZ_BORQ01000003.1"/>
</dbReference>
<evidence type="ECO:0000259" key="2">
    <source>
        <dbReference type="Pfam" id="PF07833"/>
    </source>
</evidence>
<dbReference type="Proteomes" id="UP000679779">
    <property type="component" value="Unassembled WGS sequence"/>
</dbReference>
<dbReference type="InterPro" id="IPR012854">
    <property type="entry name" value="Cu_amine_oxidase-like_N"/>
</dbReference>
<keyword evidence="1" id="KW-0732">Signal</keyword>
<dbReference type="Gene3D" id="3.30.457.10">
    <property type="entry name" value="Copper amine oxidase-like, N-terminal domain"/>
    <property type="match status" value="1"/>
</dbReference>
<dbReference type="PROSITE" id="PS51257">
    <property type="entry name" value="PROKAR_LIPOPROTEIN"/>
    <property type="match status" value="1"/>
</dbReference>
<feature type="domain" description="Copper amine oxidase-like N-terminal" evidence="2">
    <location>
        <begin position="410"/>
        <end position="508"/>
    </location>
</feature>